<dbReference type="Pfam" id="PF11906">
    <property type="entry name" value="DUF3426"/>
    <property type="match status" value="1"/>
</dbReference>
<proteinExistence type="predicted"/>
<reference evidence="2" key="1">
    <citation type="submission" date="2008-10" db="EMBL/GenBank/DDBJ databases">
        <title>Complete sequence of Desulfovibrio vulgaris str. 'Miyazaki F'.</title>
        <authorList>
            <person name="Lucas S."/>
            <person name="Copeland A."/>
            <person name="Lapidus A."/>
            <person name="Glavina del Rio T."/>
            <person name="Dalin E."/>
            <person name="Tice H."/>
            <person name="Bruce D."/>
            <person name="Goodwin L."/>
            <person name="Pitluck S."/>
            <person name="Sims D."/>
            <person name="Brettin T."/>
            <person name="Detter J.C."/>
            <person name="Han C."/>
            <person name="Larimer F."/>
            <person name="Land M."/>
            <person name="Hauser L."/>
            <person name="Kyrpides N."/>
            <person name="Mikhailova N."/>
            <person name="Hazen T.C."/>
            <person name="Richardson P."/>
        </authorList>
    </citation>
    <scope>NUCLEOTIDE SEQUENCE</scope>
    <source>
        <strain evidence="2">Miyazaki F</strain>
    </source>
</reference>
<dbReference type="KEGG" id="dvm:DvMF_0472"/>
<dbReference type="STRING" id="883.DvMF_0472"/>
<dbReference type="AlphaFoldDB" id="B8DKK0"/>
<dbReference type="EMBL" id="CP001197">
    <property type="protein sequence ID" value="ACL07429.1"/>
    <property type="molecule type" value="Genomic_DNA"/>
</dbReference>
<name>B8DKK0_NITV9</name>
<dbReference type="Pfam" id="PF13717">
    <property type="entry name" value="Zn_ribbon_4"/>
    <property type="match status" value="1"/>
</dbReference>
<feature type="domain" description="Zinc finger/thioredoxin putative" evidence="1">
    <location>
        <begin position="1"/>
        <end position="35"/>
    </location>
</feature>
<dbReference type="InterPro" id="IPR011723">
    <property type="entry name" value="Znf/thioredoxin_put"/>
</dbReference>
<evidence type="ECO:0000313" key="2">
    <source>
        <dbReference type="EMBL" id="ACL07429.1"/>
    </source>
</evidence>
<dbReference type="OrthoDB" id="5506264at2"/>
<dbReference type="HOGENOM" id="CLU_060912_0_0_7"/>
<sequence length="322" mass="33698">MIVICPSCSTKYNLPDDRARPGAKLKCTLCKSVFPIESATPPSAGAPDFDAVMGGLGMGGFGMDGADGAAPGKPGAVSPNGAELDHGPFAVASDPEADLAAAVRAKVQADARKRGHDDGPDVSDIIGSMKGYNLDDAPPAVPPKKYGWPVIAGFVAVLLSVAVGVTLRFTGIWPGEKAAETPPPVVNGTEQIKNIALRNYRQYYVNNEKVGQVAVIEGKVVNNFSSPRELIKIEASLYDAAGAAVVTKQQLCGVTVSLFQLQVLGEQELETALNNKIEILTNNTNVPPGGEVPFMVVFYNPPASVAEFGVKVVEARTPPDSK</sequence>
<accession>B8DKK0</accession>
<dbReference type="eggNOG" id="ENOG50337XV">
    <property type="taxonomic scope" value="Bacteria"/>
</dbReference>
<protein>
    <recommendedName>
        <fullName evidence="1">Zinc finger/thioredoxin putative domain-containing protein</fullName>
    </recommendedName>
</protein>
<gene>
    <name evidence="2" type="ordered locus">DvMF_0472</name>
</gene>
<dbReference type="InterPro" id="IPR021834">
    <property type="entry name" value="DUF3426"/>
</dbReference>
<organism evidence="2">
    <name type="scientific">Nitratidesulfovibrio vulgaris (strain DSM 19637 / Miyazaki F)</name>
    <name type="common">Desulfovibrio vulgaris</name>
    <dbReference type="NCBI Taxonomy" id="883"/>
    <lineage>
        <taxon>Bacteria</taxon>
        <taxon>Pseudomonadati</taxon>
        <taxon>Thermodesulfobacteriota</taxon>
        <taxon>Desulfovibrionia</taxon>
        <taxon>Desulfovibrionales</taxon>
        <taxon>Desulfovibrionaceae</taxon>
        <taxon>Nitratidesulfovibrio</taxon>
    </lineage>
</organism>
<evidence type="ECO:0000259" key="1">
    <source>
        <dbReference type="Pfam" id="PF13717"/>
    </source>
</evidence>